<evidence type="ECO:0000313" key="3">
    <source>
        <dbReference type="Proteomes" id="UP001150924"/>
    </source>
</evidence>
<organism evidence="2 3">
    <name type="scientific">Nannocystis pusilla</name>
    <dbReference type="NCBI Taxonomy" id="889268"/>
    <lineage>
        <taxon>Bacteria</taxon>
        <taxon>Pseudomonadati</taxon>
        <taxon>Myxococcota</taxon>
        <taxon>Polyangia</taxon>
        <taxon>Nannocystales</taxon>
        <taxon>Nannocystaceae</taxon>
        <taxon>Nannocystis</taxon>
    </lineage>
</organism>
<accession>A0A9X3EHL0</accession>
<gene>
    <name evidence="2" type="ORF">OV079_01270</name>
</gene>
<name>A0A9X3EHL0_9BACT</name>
<sequence>MRRTFRVAASPEQVLQFAKLKFAGADNRVARVRLQGTWGGFYLLRTAENLPELSEWVAAARVHVRGAGDGTIVTIEHAGTVMRRNGRLEKWEPLALIATVLVTATLELLGGLLRGQLESLIVGLVFLMLFVGLSRPYVTNHRRRDAHFAELSGALEEVLAPLSDPEIAPMALRIAAEFLK</sequence>
<feature type="transmembrane region" description="Helical" evidence="1">
    <location>
        <begin position="119"/>
        <end position="138"/>
    </location>
</feature>
<keyword evidence="1" id="KW-0812">Transmembrane</keyword>
<dbReference type="RefSeq" id="WP_267765756.1">
    <property type="nucleotide sequence ID" value="NZ_JAPNKE010000002.1"/>
</dbReference>
<reference evidence="2" key="1">
    <citation type="submission" date="2022-11" db="EMBL/GenBank/DDBJ databases">
        <title>Minimal conservation of predation-associated metabolite biosynthetic gene clusters underscores biosynthetic potential of Myxococcota including descriptions for ten novel species: Archangium lansinium sp. nov., Myxococcus landrumus sp. nov., Nannocystis bai.</title>
        <authorList>
            <person name="Ahearne A."/>
            <person name="Stevens C."/>
            <person name="Phillips K."/>
        </authorList>
    </citation>
    <scope>NUCLEOTIDE SEQUENCE</scope>
    <source>
        <strain evidence="2">Na p29</strain>
    </source>
</reference>
<feature type="transmembrane region" description="Helical" evidence="1">
    <location>
        <begin position="93"/>
        <end position="113"/>
    </location>
</feature>
<comment type="caution">
    <text evidence="2">The sequence shown here is derived from an EMBL/GenBank/DDBJ whole genome shotgun (WGS) entry which is preliminary data.</text>
</comment>
<evidence type="ECO:0000313" key="2">
    <source>
        <dbReference type="EMBL" id="MCY1004219.1"/>
    </source>
</evidence>
<keyword evidence="3" id="KW-1185">Reference proteome</keyword>
<protein>
    <submittedName>
        <fullName evidence="2">Uncharacterized protein</fullName>
    </submittedName>
</protein>
<keyword evidence="1" id="KW-1133">Transmembrane helix</keyword>
<proteinExistence type="predicted"/>
<keyword evidence="1" id="KW-0472">Membrane</keyword>
<dbReference type="EMBL" id="JAPNKE010000002">
    <property type="protein sequence ID" value="MCY1004219.1"/>
    <property type="molecule type" value="Genomic_DNA"/>
</dbReference>
<evidence type="ECO:0000256" key="1">
    <source>
        <dbReference type="SAM" id="Phobius"/>
    </source>
</evidence>
<dbReference type="Proteomes" id="UP001150924">
    <property type="component" value="Unassembled WGS sequence"/>
</dbReference>
<dbReference type="AlphaFoldDB" id="A0A9X3EHL0"/>